<dbReference type="SUPFAM" id="SSF53850">
    <property type="entry name" value="Periplasmic binding protein-like II"/>
    <property type="match status" value="1"/>
</dbReference>
<dbReference type="CDD" id="cd13593">
    <property type="entry name" value="PBP2_HisGL3"/>
    <property type="match status" value="1"/>
</dbReference>
<evidence type="ECO:0000313" key="12">
    <source>
        <dbReference type="EMBL" id="MET3526261.1"/>
    </source>
</evidence>
<keyword evidence="8" id="KW-0368">Histidine biosynthesis</keyword>
<comment type="caution">
    <text evidence="12">The sequence shown here is derived from an EMBL/GenBank/DDBJ whole genome shotgun (WGS) entry which is preliminary data.</text>
</comment>
<protein>
    <recommendedName>
        <fullName evidence="4 10">ATP phosphoribosyltransferase</fullName>
        <ecNumber evidence="3 10">2.4.2.17</ecNumber>
    </recommendedName>
</protein>
<dbReference type="PANTHER" id="PTHR21403:SF8">
    <property type="entry name" value="ATP PHOSPHORIBOSYLTRANSFERASE"/>
    <property type="match status" value="1"/>
</dbReference>
<organism evidence="12 13">
    <name type="scientific">Phenylobacterium koreense</name>
    <dbReference type="NCBI Taxonomy" id="266125"/>
    <lineage>
        <taxon>Bacteria</taxon>
        <taxon>Pseudomonadati</taxon>
        <taxon>Pseudomonadota</taxon>
        <taxon>Alphaproteobacteria</taxon>
        <taxon>Caulobacterales</taxon>
        <taxon>Caulobacteraceae</taxon>
        <taxon>Phenylobacterium</taxon>
    </lineage>
</organism>
<name>A0ABV2EGV0_9CAUL</name>
<evidence type="ECO:0000256" key="7">
    <source>
        <dbReference type="ARBA" id="ARBA00022679"/>
    </source>
</evidence>
<evidence type="ECO:0000259" key="11">
    <source>
        <dbReference type="Pfam" id="PF01634"/>
    </source>
</evidence>
<dbReference type="EC" id="2.4.2.17" evidence="3 10"/>
<evidence type="ECO:0000256" key="2">
    <source>
        <dbReference type="ARBA" id="ARBA00004667"/>
    </source>
</evidence>
<comment type="catalytic activity">
    <reaction evidence="1">
        <text>1-(5-phospho-beta-D-ribosyl)-ATP + diphosphate = 5-phospho-alpha-D-ribose 1-diphosphate + ATP</text>
        <dbReference type="Rhea" id="RHEA:18473"/>
        <dbReference type="ChEBI" id="CHEBI:30616"/>
        <dbReference type="ChEBI" id="CHEBI:33019"/>
        <dbReference type="ChEBI" id="CHEBI:58017"/>
        <dbReference type="ChEBI" id="CHEBI:73183"/>
        <dbReference type="EC" id="2.4.2.17"/>
    </reaction>
</comment>
<dbReference type="Proteomes" id="UP001549110">
    <property type="component" value="Unassembled WGS sequence"/>
</dbReference>
<dbReference type="NCBIfam" id="TIGR00070">
    <property type="entry name" value="hisG"/>
    <property type="match status" value="1"/>
</dbReference>
<comment type="function">
    <text evidence="9">Catalyzes the condensation of ATP and 5-phosphoribose 1-diphosphate to form N'-(5'-phosphoribosyl)-ATP (PR-ATP). Has a crucial role in the pathway because the rate of histidine biosynthesis seems to be controlled primarily by regulation of HisG enzymatic activity.</text>
</comment>
<sequence>MSESLILAVPSKGRLKEQVEEWLADCGLKLSVAGGSRGYMAELKGVSGIQVRLLSAGDIAEALDLGEVHLGITGEDLLRERGGDVDARVLLLRALGFGRADLVVAVPKSWIDVDSMADLEEVGHDLLARSGRRMRVATKYLAQTRAFFARHGVADYRITESGGATEGAPAAGSAELVVDITTTGATLQANGLKILDDGVILKSQAQLAASLRIGWNPNQLDAAERLLRIIEARAAAKESAMLTWPADPVREEAIVDALVARGASRRPNGLLTPAGWVSEASISLAGAGIGPVTASRPDFVYKSGCEAAVALRQRVQI</sequence>
<keyword evidence="6 12" id="KW-0328">Glycosyltransferase</keyword>
<keyword evidence="13" id="KW-1185">Reference proteome</keyword>
<dbReference type="InterPro" id="IPR018198">
    <property type="entry name" value="ATP_PRibTrfase_CS"/>
</dbReference>
<dbReference type="RefSeq" id="WP_331928966.1">
    <property type="nucleotide sequence ID" value="NZ_JBEPLU010000001.1"/>
</dbReference>
<dbReference type="InterPro" id="IPR001348">
    <property type="entry name" value="ATP_PRibTrfase_HisG"/>
</dbReference>
<dbReference type="PROSITE" id="PS01316">
    <property type="entry name" value="ATP_P_PHORIBOSYLTR"/>
    <property type="match status" value="1"/>
</dbReference>
<keyword evidence="7 12" id="KW-0808">Transferase</keyword>
<proteinExistence type="predicted"/>
<reference evidence="12 13" key="1">
    <citation type="submission" date="2024-06" db="EMBL/GenBank/DDBJ databases">
        <title>Genomic Encyclopedia of Type Strains, Phase IV (KMG-IV): sequencing the most valuable type-strain genomes for metagenomic binning, comparative biology and taxonomic classification.</title>
        <authorList>
            <person name="Goeker M."/>
        </authorList>
    </citation>
    <scope>NUCLEOTIDE SEQUENCE [LARGE SCALE GENOMIC DNA]</scope>
    <source>
        <strain evidence="12 13">DSM 17809</strain>
    </source>
</reference>
<dbReference type="Pfam" id="PF01634">
    <property type="entry name" value="HisG"/>
    <property type="match status" value="1"/>
</dbReference>
<dbReference type="GO" id="GO:0003879">
    <property type="term" value="F:ATP phosphoribosyltransferase activity"/>
    <property type="evidence" value="ECO:0007669"/>
    <property type="project" value="UniProtKB-EC"/>
</dbReference>
<accession>A0ABV2EGV0</accession>
<evidence type="ECO:0000256" key="10">
    <source>
        <dbReference type="NCBIfam" id="TIGR00070"/>
    </source>
</evidence>
<keyword evidence="5" id="KW-0028">Amino-acid biosynthesis</keyword>
<evidence type="ECO:0000256" key="6">
    <source>
        <dbReference type="ARBA" id="ARBA00022676"/>
    </source>
</evidence>
<evidence type="ECO:0000256" key="9">
    <source>
        <dbReference type="ARBA" id="ARBA00024861"/>
    </source>
</evidence>
<dbReference type="PANTHER" id="PTHR21403">
    <property type="entry name" value="ATP PHOSPHORIBOSYLTRANSFERASE ATP-PRTASE"/>
    <property type="match status" value="1"/>
</dbReference>
<dbReference type="InterPro" id="IPR013820">
    <property type="entry name" value="ATP_PRibTrfase_cat"/>
</dbReference>
<evidence type="ECO:0000256" key="1">
    <source>
        <dbReference type="ARBA" id="ARBA00000915"/>
    </source>
</evidence>
<feature type="domain" description="ATP phosphoribosyltransferase catalytic" evidence="11">
    <location>
        <begin position="56"/>
        <end position="212"/>
    </location>
</feature>
<dbReference type="Gene3D" id="3.40.190.10">
    <property type="entry name" value="Periplasmic binding protein-like II"/>
    <property type="match status" value="2"/>
</dbReference>
<evidence type="ECO:0000313" key="13">
    <source>
        <dbReference type="Proteomes" id="UP001549110"/>
    </source>
</evidence>
<evidence type="ECO:0000256" key="4">
    <source>
        <dbReference type="ARBA" id="ARBA00020998"/>
    </source>
</evidence>
<evidence type="ECO:0000256" key="3">
    <source>
        <dbReference type="ARBA" id="ARBA00011946"/>
    </source>
</evidence>
<evidence type="ECO:0000256" key="8">
    <source>
        <dbReference type="ARBA" id="ARBA00023102"/>
    </source>
</evidence>
<comment type="pathway">
    <text evidence="2">Amino-acid biosynthesis; L-histidine biosynthesis; L-histidine from 5-phospho-alpha-D-ribose 1-diphosphate: step 1/9.</text>
</comment>
<dbReference type="EMBL" id="JBEPLU010000001">
    <property type="protein sequence ID" value="MET3526261.1"/>
    <property type="molecule type" value="Genomic_DNA"/>
</dbReference>
<evidence type="ECO:0000256" key="5">
    <source>
        <dbReference type="ARBA" id="ARBA00022605"/>
    </source>
</evidence>
<gene>
    <name evidence="12" type="ORF">ABID41_001356</name>
</gene>